<name>A0AAV4P7X7_CAEEX</name>
<protein>
    <recommendedName>
        <fullName evidence="3">Secreted protein</fullName>
    </recommendedName>
</protein>
<sequence>MAARWRLLLLQMEPSTKILIAVLFVTRSLHFTSKQAPRRERRRRRVKCDAKKSISEKFKERHVKYTKTAGNFFLRFQGFISILYTIRKRMKIFRTQTFASTLGKGSGSLDLQ</sequence>
<comment type="caution">
    <text evidence="1">The sequence shown here is derived from an EMBL/GenBank/DDBJ whole genome shotgun (WGS) entry which is preliminary data.</text>
</comment>
<keyword evidence="2" id="KW-1185">Reference proteome</keyword>
<proteinExistence type="predicted"/>
<evidence type="ECO:0000313" key="1">
    <source>
        <dbReference type="EMBL" id="GIX93103.1"/>
    </source>
</evidence>
<dbReference type="AlphaFoldDB" id="A0AAV4P7X7"/>
<evidence type="ECO:0008006" key="3">
    <source>
        <dbReference type="Google" id="ProtNLM"/>
    </source>
</evidence>
<accession>A0AAV4P7X7</accession>
<dbReference type="Proteomes" id="UP001054945">
    <property type="component" value="Unassembled WGS sequence"/>
</dbReference>
<evidence type="ECO:0000313" key="2">
    <source>
        <dbReference type="Proteomes" id="UP001054945"/>
    </source>
</evidence>
<reference evidence="1 2" key="1">
    <citation type="submission" date="2021-06" db="EMBL/GenBank/DDBJ databases">
        <title>Caerostris extrusa draft genome.</title>
        <authorList>
            <person name="Kono N."/>
            <person name="Arakawa K."/>
        </authorList>
    </citation>
    <scope>NUCLEOTIDE SEQUENCE [LARGE SCALE GENOMIC DNA]</scope>
</reference>
<organism evidence="1 2">
    <name type="scientific">Caerostris extrusa</name>
    <name type="common">Bark spider</name>
    <name type="synonym">Caerostris bankana</name>
    <dbReference type="NCBI Taxonomy" id="172846"/>
    <lineage>
        <taxon>Eukaryota</taxon>
        <taxon>Metazoa</taxon>
        <taxon>Ecdysozoa</taxon>
        <taxon>Arthropoda</taxon>
        <taxon>Chelicerata</taxon>
        <taxon>Arachnida</taxon>
        <taxon>Araneae</taxon>
        <taxon>Araneomorphae</taxon>
        <taxon>Entelegynae</taxon>
        <taxon>Araneoidea</taxon>
        <taxon>Araneidae</taxon>
        <taxon>Caerostris</taxon>
    </lineage>
</organism>
<dbReference type="EMBL" id="BPLR01004195">
    <property type="protein sequence ID" value="GIX93103.1"/>
    <property type="molecule type" value="Genomic_DNA"/>
</dbReference>
<gene>
    <name evidence="1" type="ORF">CEXT_150761</name>
</gene>